<evidence type="ECO:0000313" key="2">
    <source>
        <dbReference type="Proteomes" id="UP000275199"/>
    </source>
</evidence>
<dbReference type="RefSeq" id="WP_123887897.1">
    <property type="nucleotide sequence ID" value="NZ_RKKU01000001.1"/>
</dbReference>
<proteinExistence type="predicted"/>
<accession>A0ABX9XQ68</accession>
<dbReference type="Proteomes" id="UP000275199">
    <property type="component" value="Unassembled WGS sequence"/>
</dbReference>
<keyword evidence="2" id="KW-1185">Reference proteome</keyword>
<dbReference type="EMBL" id="RKKU01000001">
    <property type="protein sequence ID" value="ROZ88459.1"/>
    <property type="molecule type" value="Genomic_DNA"/>
</dbReference>
<gene>
    <name evidence="1" type="ORF">EF096_01850</name>
</gene>
<evidence type="ECO:0000313" key="1">
    <source>
        <dbReference type="EMBL" id="ROZ88459.1"/>
    </source>
</evidence>
<comment type="caution">
    <text evidence="1">The sequence shown here is derived from an EMBL/GenBank/DDBJ whole genome shotgun (WGS) entry which is preliminary data.</text>
</comment>
<reference evidence="1 2" key="1">
    <citation type="submission" date="2018-11" db="EMBL/GenBank/DDBJ databases">
        <authorList>
            <person name="Jang G.I."/>
            <person name="Hwang C.Y."/>
        </authorList>
    </citation>
    <scope>NUCLEOTIDE SEQUENCE [LARGE SCALE GENOMIC DNA]</scope>
    <source>
        <strain evidence="1 2">SSM26</strain>
    </source>
</reference>
<name>A0ABX9XQ68_9PSED</name>
<protein>
    <submittedName>
        <fullName evidence="1">Uncharacterized protein</fullName>
    </submittedName>
</protein>
<sequence length="66" mass="7652">MIDWPVWERVEPGLDIWETDDGYQRTMKLVGGVEVYFVTGPRDGLFVGPDPDQLDRCVMIHREEGE</sequence>
<organism evidence="1 2">
    <name type="scientific">Pseudomonas neustonica</name>
    <dbReference type="NCBI Taxonomy" id="2487346"/>
    <lineage>
        <taxon>Bacteria</taxon>
        <taxon>Pseudomonadati</taxon>
        <taxon>Pseudomonadota</taxon>
        <taxon>Gammaproteobacteria</taxon>
        <taxon>Pseudomonadales</taxon>
        <taxon>Pseudomonadaceae</taxon>
        <taxon>Pseudomonas</taxon>
    </lineage>
</organism>